<feature type="non-terminal residue" evidence="3">
    <location>
        <position position="1"/>
    </location>
</feature>
<name>A0A7R9MQ46_9ACAR</name>
<dbReference type="InterPro" id="IPR001060">
    <property type="entry name" value="FCH_dom"/>
</dbReference>
<dbReference type="PROSITE" id="PS51741">
    <property type="entry name" value="F_BAR"/>
    <property type="match status" value="1"/>
</dbReference>
<dbReference type="AlphaFoldDB" id="A0A7R9MQ46"/>
<evidence type="ECO:0000259" key="2">
    <source>
        <dbReference type="PROSITE" id="PS51741"/>
    </source>
</evidence>
<dbReference type="Gene3D" id="1.20.1270.60">
    <property type="entry name" value="Arfaptin homology (AH) domain/BAR domain"/>
    <property type="match status" value="1"/>
</dbReference>
<dbReference type="Pfam" id="PF00611">
    <property type="entry name" value="FCH"/>
    <property type="match status" value="1"/>
</dbReference>
<proteinExistence type="predicted"/>
<dbReference type="InterPro" id="IPR031160">
    <property type="entry name" value="F_BAR_dom"/>
</dbReference>
<dbReference type="InterPro" id="IPR027267">
    <property type="entry name" value="AH/BAR_dom_sf"/>
</dbReference>
<dbReference type="GO" id="GO:0005886">
    <property type="term" value="C:plasma membrane"/>
    <property type="evidence" value="ECO:0007669"/>
    <property type="project" value="TreeGrafter"/>
</dbReference>
<dbReference type="SUPFAM" id="SSF103657">
    <property type="entry name" value="BAR/IMD domain-like"/>
    <property type="match status" value="1"/>
</dbReference>
<gene>
    <name evidence="3" type="ORF">ONB1V03_LOCUS20739</name>
</gene>
<dbReference type="SMART" id="SM00055">
    <property type="entry name" value="FCH"/>
    <property type="match status" value="1"/>
</dbReference>
<dbReference type="PANTHER" id="PTHR23065">
    <property type="entry name" value="PROLINE-SERINE-THREONINE PHOSPHATASE INTERACTING PROTEIN 1"/>
    <property type="match status" value="1"/>
</dbReference>
<dbReference type="OrthoDB" id="5593455at2759"/>
<dbReference type="GO" id="GO:0048268">
    <property type="term" value="P:clathrin coat assembly"/>
    <property type="evidence" value="ECO:0007669"/>
    <property type="project" value="TreeGrafter"/>
</dbReference>
<dbReference type="EMBL" id="CAJPVJ010036693">
    <property type="protein sequence ID" value="CAG2181318.1"/>
    <property type="molecule type" value="Genomic_DNA"/>
</dbReference>
<dbReference type="GO" id="GO:0072583">
    <property type="term" value="P:clathrin-dependent endocytosis"/>
    <property type="evidence" value="ECO:0007669"/>
    <property type="project" value="TreeGrafter"/>
</dbReference>
<organism evidence="3">
    <name type="scientific">Oppiella nova</name>
    <dbReference type="NCBI Taxonomy" id="334625"/>
    <lineage>
        <taxon>Eukaryota</taxon>
        <taxon>Metazoa</taxon>
        <taxon>Ecdysozoa</taxon>
        <taxon>Arthropoda</taxon>
        <taxon>Chelicerata</taxon>
        <taxon>Arachnida</taxon>
        <taxon>Acari</taxon>
        <taxon>Acariformes</taxon>
        <taxon>Sarcoptiformes</taxon>
        <taxon>Oribatida</taxon>
        <taxon>Brachypylina</taxon>
        <taxon>Oppioidea</taxon>
        <taxon>Oppiidae</taxon>
        <taxon>Oppiella</taxon>
    </lineage>
</organism>
<accession>A0A7R9MQ46</accession>
<dbReference type="GO" id="GO:0005905">
    <property type="term" value="C:clathrin-coated pit"/>
    <property type="evidence" value="ECO:0007669"/>
    <property type="project" value="TreeGrafter"/>
</dbReference>
<dbReference type="EMBL" id="OC951518">
    <property type="protein sequence ID" value="CAD7664181.1"/>
    <property type="molecule type" value="Genomic_DNA"/>
</dbReference>
<evidence type="ECO:0000313" key="3">
    <source>
        <dbReference type="EMBL" id="CAD7664181.1"/>
    </source>
</evidence>
<protein>
    <recommendedName>
        <fullName evidence="2">F-BAR domain-containing protein</fullName>
    </recommendedName>
</protein>
<reference evidence="3" key="1">
    <citation type="submission" date="2020-11" db="EMBL/GenBank/DDBJ databases">
        <authorList>
            <person name="Tran Van P."/>
        </authorList>
    </citation>
    <scope>NUCLEOTIDE SEQUENCE</scope>
</reference>
<evidence type="ECO:0000313" key="4">
    <source>
        <dbReference type="Proteomes" id="UP000728032"/>
    </source>
</evidence>
<dbReference type="Proteomes" id="UP000728032">
    <property type="component" value="Unassembled WGS sequence"/>
</dbReference>
<dbReference type="PANTHER" id="PTHR23065:SF15">
    <property type="entry name" value="AT02057P"/>
    <property type="match status" value="1"/>
</dbReference>
<sequence>MTIDFRDYFWGSKHSGFDVLYQNMKANHLATKELTEFIRERSLIEETNCKLLVKLSKQANNNTSIHGTFLPLWKILKSSAEKLSSLHMQM</sequence>
<evidence type="ECO:0000256" key="1">
    <source>
        <dbReference type="PROSITE-ProRule" id="PRU01077"/>
    </source>
</evidence>
<keyword evidence="1" id="KW-0175">Coiled coil</keyword>
<keyword evidence="4" id="KW-1185">Reference proteome</keyword>
<feature type="domain" description="F-BAR" evidence="2">
    <location>
        <begin position="3"/>
        <end position="90"/>
    </location>
</feature>
<dbReference type="GO" id="GO:0030136">
    <property type="term" value="C:clathrin-coated vesicle"/>
    <property type="evidence" value="ECO:0007669"/>
    <property type="project" value="TreeGrafter"/>
</dbReference>